<keyword evidence="3" id="KW-0472">Membrane</keyword>
<feature type="compositionally biased region" description="Low complexity" evidence="2">
    <location>
        <begin position="589"/>
        <end position="601"/>
    </location>
</feature>
<feature type="region of interest" description="Disordered" evidence="2">
    <location>
        <begin position="463"/>
        <end position="642"/>
    </location>
</feature>
<comment type="caution">
    <text evidence="4">The sequence shown here is derived from an EMBL/GenBank/DDBJ whole genome shotgun (WGS) entry which is preliminary data.</text>
</comment>
<evidence type="ECO:0000313" key="4">
    <source>
        <dbReference type="EMBL" id="KAF3514350.1"/>
    </source>
</evidence>
<reference evidence="4" key="1">
    <citation type="submission" date="2019-12" db="EMBL/GenBank/DDBJ databases">
        <title>Genome sequencing and annotation of Brassica cretica.</title>
        <authorList>
            <person name="Studholme D.J."/>
            <person name="Sarris P."/>
        </authorList>
    </citation>
    <scope>NUCLEOTIDE SEQUENCE</scope>
    <source>
        <strain evidence="4">PFS-109/04</strain>
        <tissue evidence="4">Leaf</tissue>
    </source>
</reference>
<feature type="transmembrane region" description="Helical" evidence="3">
    <location>
        <begin position="1233"/>
        <end position="1257"/>
    </location>
</feature>
<feature type="compositionally biased region" description="Basic and acidic residues" evidence="2">
    <location>
        <begin position="489"/>
        <end position="508"/>
    </location>
</feature>
<keyword evidence="1" id="KW-0175">Coiled coil</keyword>
<feature type="compositionally biased region" description="Basic and acidic residues" evidence="2">
    <location>
        <begin position="48"/>
        <end position="57"/>
    </location>
</feature>
<keyword evidence="3" id="KW-1133">Transmembrane helix</keyword>
<feature type="compositionally biased region" description="Polar residues" evidence="2">
    <location>
        <begin position="153"/>
        <end position="176"/>
    </location>
</feature>
<name>A0A8S9PGX7_BRACR</name>
<dbReference type="EMBL" id="QGKX02001521">
    <property type="protein sequence ID" value="KAF3514350.1"/>
    <property type="molecule type" value="Genomic_DNA"/>
</dbReference>
<gene>
    <name evidence="4" type="ORF">F2Q69_00007965</name>
</gene>
<feature type="region of interest" description="Disordered" evidence="2">
    <location>
        <begin position="22"/>
        <end position="59"/>
    </location>
</feature>
<keyword evidence="3" id="KW-0812">Transmembrane</keyword>
<evidence type="ECO:0000256" key="2">
    <source>
        <dbReference type="SAM" id="MobiDB-lite"/>
    </source>
</evidence>
<feature type="compositionally biased region" description="Polar residues" evidence="2">
    <location>
        <begin position="465"/>
        <end position="480"/>
    </location>
</feature>
<proteinExistence type="predicted"/>
<feature type="region of interest" description="Disordered" evidence="2">
    <location>
        <begin position="152"/>
        <end position="296"/>
    </location>
</feature>
<accession>A0A8S9PGX7</accession>
<organism evidence="4 5">
    <name type="scientific">Brassica cretica</name>
    <name type="common">Mustard</name>
    <dbReference type="NCBI Taxonomy" id="69181"/>
    <lineage>
        <taxon>Eukaryota</taxon>
        <taxon>Viridiplantae</taxon>
        <taxon>Streptophyta</taxon>
        <taxon>Embryophyta</taxon>
        <taxon>Tracheophyta</taxon>
        <taxon>Spermatophyta</taxon>
        <taxon>Magnoliopsida</taxon>
        <taxon>eudicotyledons</taxon>
        <taxon>Gunneridae</taxon>
        <taxon>Pentapetalae</taxon>
        <taxon>rosids</taxon>
        <taxon>malvids</taxon>
        <taxon>Brassicales</taxon>
        <taxon>Brassicaceae</taxon>
        <taxon>Brassiceae</taxon>
        <taxon>Brassica</taxon>
    </lineage>
</organism>
<feature type="compositionally biased region" description="Basic residues" evidence="2">
    <location>
        <begin position="178"/>
        <end position="189"/>
    </location>
</feature>
<evidence type="ECO:0000256" key="1">
    <source>
        <dbReference type="SAM" id="Coils"/>
    </source>
</evidence>
<evidence type="ECO:0000256" key="3">
    <source>
        <dbReference type="SAM" id="Phobius"/>
    </source>
</evidence>
<feature type="compositionally biased region" description="Basic and acidic residues" evidence="2">
    <location>
        <begin position="260"/>
        <end position="272"/>
    </location>
</feature>
<protein>
    <submittedName>
        <fullName evidence="4">Uncharacterized protein</fullName>
    </submittedName>
</protein>
<dbReference type="Proteomes" id="UP000712600">
    <property type="component" value="Unassembled WGS sequence"/>
</dbReference>
<dbReference type="AlphaFoldDB" id="A0A8S9PGX7"/>
<feature type="compositionally biased region" description="Low complexity" evidence="2">
    <location>
        <begin position="22"/>
        <end position="31"/>
    </location>
</feature>
<feature type="transmembrane region" description="Helical" evidence="3">
    <location>
        <begin position="1206"/>
        <end position="1227"/>
    </location>
</feature>
<feature type="compositionally biased region" description="Low complexity" evidence="2">
    <location>
        <begin position="237"/>
        <end position="249"/>
    </location>
</feature>
<evidence type="ECO:0000313" key="5">
    <source>
        <dbReference type="Proteomes" id="UP000712600"/>
    </source>
</evidence>
<sequence>MNLWVRFIRIVGSNTRDNPSRLVVVGSSDVSGSEDRGRDQGDIATGSERGETDESDRSPTPLRQFFESAQAIAAHSHLRWPDLSREWIRRQQARIAKVDWESRLPCFLGPRKSHLPLFTHKQQRLLDKAREMDGVPDLSALLKGKLQLLTNKSTTVDPQGPSNSGVDVTFEETSASGPKKKKKKTKRTKVGATDEVPPEESAPVDATSEGSKAASGGHPRKRTKRSVEAEPHPSTSDANIADAAIVDAVGEASGTPGNLSEERRKTCSREGDPGGEPASSELAGKLKSAGATKKELARENTRLEQAAATLEKEKTELLEERDAAVEKLIRERQRLRDSRGLEVTRERERVEAVMIEKANGCFGRVRDHLTRLDAFGKAKNLAQAIAAHSHLRWPDLSREWIRRQQARIAKVDWESRLPCVLGPHKSRLPLFTRKQQRLLDKAREMDGVPDLSALLKGKLQRLTKKSTTVDPQGPSNSGVDVTSEGGGASREEASREGASREGASREEGPIATDQGGRQRLLLLVPPEESAPVDATSEGSKSNNKKDGRKRSRGGAEGQEAVLVGAASGGHPRKKTKRSVEAEPRPSTSDANVADAAIVDAIGEASGTPGNLSEGKRKTCSQEGGSGGEPARSEPEGSVAKRRRVEFPDRVEFSYNETTPLILNPLRCAELTRQIRGGTKEMPQLEDLYFKNEYIDAASSRARSDGSMNFLVEKYDSALKQTMIQLGSSEKLAQARLKAIERFEELEGKLKSAGAAKKELSRENTRLEQATATLEKDKTELLEERDAAVEKLTRERQRLRDFRGLEVTREREMVEAAMIEKANGCFGRVRDHLTRLDAFGKSKNLYGQASGTKKCLEMIKASGTEIPQEMIDVFIEQEKLYEAEAKKLRVDPLSDSDLTLSPRVLPSRLVEDRFRASFDPYGSNVDLIGPGTVSQLITSLEITEEPSEEPLVDVTSVPAERVEPPEVSGLRTIEADSKIACSRVEFIPKVAVRAFFGIGVNCRDTPRLSCIQRCSEIIARGAVAVFGFKLSFQNISQIFEYSLLQKPPEVSGLRTIEADSKIACSRVEFIPKVAVRAFFGIGVNCRDTPRLSVVARHLSLLQTPPEVSGLRTIESDSEIACSCVEFIPKVALRAFFGIRVNSRDTPRLPCIQRCSEIIARGAVAVFGFKLPFQKISQIFLYRCVIVLIVRRQVLLGKYDLNASAVSWLLFVCRGVCLAITLRGILLVISLLSFAMSTFACSFALGSPFFILAPALAVLRLSL</sequence>
<feature type="coiled-coil region" evidence="1">
    <location>
        <begin position="742"/>
        <end position="797"/>
    </location>
</feature>